<evidence type="ECO:0000313" key="3">
    <source>
        <dbReference type="Proteomes" id="UP000326452"/>
    </source>
</evidence>
<dbReference type="EMBL" id="CABVJC010000010">
    <property type="protein sequence ID" value="VVQ19900.1"/>
    <property type="molecule type" value="Genomic_DNA"/>
</dbReference>
<accession>A0A5E7VCA9</accession>
<gene>
    <name evidence="2" type="ORF">PS941_04890</name>
</gene>
<evidence type="ECO:0000256" key="1">
    <source>
        <dbReference type="SAM" id="SignalP"/>
    </source>
</evidence>
<organism evidence="2 3">
    <name type="scientific">Pseudomonas fluorescens</name>
    <dbReference type="NCBI Taxonomy" id="294"/>
    <lineage>
        <taxon>Bacteria</taxon>
        <taxon>Pseudomonadati</taxon>
        <taxon>Pseudomonadota</taxon>
        <taxon>Gammaproteobacteria</taxon>
        <taxon>Pseudomonadales</taxon>
        <taxon>Pseudomonadaceae</taxon>
        <taxon>Pseudomonas</taxon>
    </lineage>
</organism>
<evidence type="ECO:0008006" key="4">
    <source>
        <dbReference type="Google" id="ProtNLM"/>
    </source>
</evidence>
<reference evidence="2 3" key="1">
    <citation type="submission" date="2019-09" db="EMBL/GenBank/DDBJ databases">
        <authorList>
            <person name="Chandra G."/>
            <person name="Truman W A."/>
        </authorList>
    </citation>
    <scope>NUCLEOTIDE SEQUENCE [LARGE SCALE GENOMIC DNA]</scope>
    <source>
        <strain evidence="2">PS941</strain>
    </source>
</reference>
<feature type="signal peptide" evidence="1">
    <location>
        <begin position="1"/>
        <end position="18"/>
    </location>
</feature>
<name>A0A5E7VCA9_PSEFL</name>
<dbReference type="RefSeq" id="WP_150694431.1">
    <property type="nucleotide sequence ID" value="NZ_CABVJC010000010.1"/>
</dbReference>
<proteinExistence type="predicted"/>
<dbReference type="OrthoDB" id="9880664at2"/>
<feature type="chain" id="PRO_5022733789" description="DUF2790 domain-containing protein" evidence="1">
    <location>
        <begin position="19"/>
        <end position="101"/>
    </location>
</feature>
<dbReference type="AlphaFoldDB" id="A0A5E7VCA9"/>
<keyword evidence="1" id="KW-0732">Signal</keyword>
<dbReference type="Proteomes" id="UP000326452">
    <property type="component" value="Unassembled WGS sequence"/>
</dbReference>
<protein>
    <recommendedName>
        <fullName evidence="4">DUF2790 domain-containing protein</fullName>
    </recommendedName>
</protein>
<sequence length="101" mass="11262" precursor="true">MRYALIAMAFALSGATQAANLKLNGEYGCEDQGTQQSRHVLMQNIVSDNPHYVAQRAEMRESLVNLSTYMCKPLTGEFKVMKRQGVYTQVKTGAGPMWVTE</sequence>
<evidence type="ECO:0000313" key="2">
    <source>
        <dbReference type="EMBL" id="VVQ19900.1"/>
    </source>
</evidence>